<evidence type="ECO:0000259" key="2">
    <source>
        <dbReference type="Pfam" id="PF06722"/>
    </source>
</evidence>
<gene>
    <name evidence="3" type="ORF">F1189_16915</name>
</gene>
<evidence type="ECO:0000256" key="1">
    <source>
        <dbReference type="ARBA" id="ARBA00022679"/>
    </source>
</evidence>
<dbReference type="EMBL" id="VWPK01000026">
    <property type="protein sequence ID" value="KAA5610920.1"/>
    <property type="molecule type" value="Genomic_DNA"/>
</dbReference>
<comment type="caution">
    <text evidence="3">The sequence shown here is derived from an EMBL/GenBank/DDBJ whole genome shotgun (WGS) entry which is preliminary data.</text>
</comment>
<dbReference type="GO" id="GO:0016758">
    <property type="term" value="F:hexosyltransferase activity"/>
    <property type="evidence" value="ECO:0007669"/>
    <property type="project" value="UniProtKB-ARBA"/>
</dbReference>
<name>A0A5M6IRI6_9PROT</name>
<dbReference type="PANTHER" id="PTHR48050">
    <property type="entry name" value="STEROL 3-BETA-GLUCOSYLTRANSFERASE"/>
    <property type="match status" value="1"/>
</dbReference>
<dbReference type="InterPro" id="IPR010610">
    <property type="entry name" value="EryCIII-like_C"/>
</dbReference>
<reference evidence="3 4" key="1">
    <citation type="submission" date="2019-09" db="EMBL/GenBank/DDBJ databases">
        <title>Genome sequence of Rhodovastum atsumiense, a diverse member of the Acetobacteraceae family of non-sulfur purple photosynthetic bacteria.</title>
        <authorList>
            <person name="Meyer T."/>
            <person name="Kyndt J."/>
        </authorList>
    </citation>
    <scope>NUCLEOTIDE SEQUENCE [LARGE SCALE GENOMIC DNA]</scope>
    <source>
        <strain evidence="3 4">DSM 21279</strain>
    </source>
</reference>
<dbReference type="Pfam" id="PF06722">
    <property type="entry name" value="EryCIII-like_C"/>
    <property type="match status" value="1"/>
</dbReference>
<dbReference type="InterPro" id="IPR035595">
    <property type="entry name" value="UDP_glycos_trans_CS"/>
</dbReference>
<sequence>MTHVVLIAPPYVGHITPMLAISAALAARGAQVTFLHDFDLPAPPPGVATLRVTPAPAREVPFSPLPAVRGTATRTAALADPLLAALRLLAPDVVAVDQLEPAGALAAATLGLPWVSVANALAINREPGVPPPFTAWRWRDSRFGRWRNHGGWRVHDLLMHPLDTVIARRAAAAGLEMRGIDDTLSPFAQVSQLVAGLDFPRRALPDGFHYVGPIRAPEPAPAWPPGGGRRLVFASLGTLQGHRAGIFRAIAAACAGLGLELVIAHGGRLPAEAIATLPGTPQVHNFVPQRAVLARAAALVGHGGMNTVMDAMAAGVPAVILPLAYEQGAIAARLERAGAGIALHGPFDRARRLRAALAAVTGDPRFRTAAATLQRECTAAGGAERAAEIILRTPGAASRVAA</sequence>
<dbReference type="RefSeq" id="WP_150042016.1">
    <property type="nucleotide sequence ID" value="NZ_OW485601.1"/>
</dbReference>
<feature type="domain" description="Erythromycin biosynthesis protein CIII-like C-terminal" evidence="2">
    <location>
        <begin position="260"/>
        <end position="380"/>
    </location>
</feature>
<dbReference type="AlphaFoldDB" id="A0A5M6IRI6"/>
<accession>A0A5M6IRI6</accession>
<evidence type="ECO:0000313" key="3">
    <source>
        <dbReference type="EMBL" id="KAA5610920.1"/>
    </source>
</evidence>
<dbReference type="OrthoDB" id="139086at2"/>
<keyword evidence="1 3" id="KW-0808">Transferase</keyword>
<proteinExistence type="predicted"/>
<dbReference type="PROSITE" id="PS00375">
    <property type="entry name" value="UDPGT"/>
    <property type="match status" value="1"/>
</dbReference>
<evidence type="ECO:0000313" key="4">
    <source>
        <dbReference type="Proteomes" id="UP000325255"/>
    </source>
</evidence>
<dbReference type="SUPFAM" id="SSF53756">
    <property type="entry name" value="UDP-Glycosyltransferase/glycogen phosphorylase"/>
    <property type="match status" value="1"/>
</dbReference>
<keyword evidence="4" id="KW-1185">Reference proteome</keyword>
<organism evidence="3 4">
    <name type="scientific">Rhodovastum atsumiense</name>
    <dbReference type="NCBI Taxonomy" id="504468"/>
    <lineage>
        <taxon>Bacteria</taxon>
        <taxon>Pseudomonadati</taxon>
        <taxon>Pseudomonadota</taxon>
        <taxon>Alphaproteobacteria</taxon>
        <taxon>Acetobacterales</taxon>
        <taxon>Acetobacteraceae</taxon>
        <taxon>Rhodovastum</taxon>
    </lineage>
</organism>
<dbReference type="PANTHER" id="PTHR48050:SF13">
    <property type="entry name" value="STEROL 3-BETA-GLUCOSYLTRANSFERASE UGT80A2"/>
    <property type="match status" value="1"/>
</dbReference>
<dbReference type="Gene3D" id="3.40.50.2000">
    <property type="entry name" value="Glycogen Phosphorylase B"/>
    <property type="match status" value="2"/>
</dbReference>
<protein>
    <submittedName>
        <fullName evidence="3">Glycosyltransferase family 1 protein</fullName>
    </submittedName>
</protein>
<dbReference type="InterPro" id="IPR050426">
    <property type="entry name" value="Glycosyltransferase_28"/>
</dbReference>
<dbReference type="FunFam" id="3.40.50.2000:FF:000072">
    <property type="entry name" value="Glycosyl transferase"/>
    <property type="match status" value="1"/>
</dbReference>
<dbReference type="Proteomes" id="UP000325255">
    <property type="component" value="Unassembled WGS sequence"/>
</dbReference>